<gene>
    <name evidence="1" type="ORF">G3O08_08525</name>
</gene>
<evidence type="ECO:0000313" key="2">
    <source>
        <dbReference type="Proteomes" id="UP000486602"/>
    </source>
</evidence>
<protein>
    <submittedName>
        <fullName evidence="1">DUF2064 domain-containing protein</fullName>
    </submittedName>
</protein>
<comment type="caution">
    <text evidence="1">The sequence shown here is derived from an EMBL/GenBank/DDBJ whole genome shotgun (WGS) entry which is preliminary data.</text>
</comment>
<dbReference type="EMBL" id="JAAGVY010000012">
    <property type="protein sequence ID" value="NEN23544.1"/>
    <property type="molecule type" value="Genomic_DNA"/>
</dbReference>
<name>A0A7K3WPX9_9FLAO</name>
<dbReference type="PANTHER" id="PTHR36529:SF1">
    <property type="entry name" value="GLYCOSYLTRANSFERASE"/>
    <property type="match status" value="1"/>
</dbReference>
<evidence type="ECO:0000313" key="1">
    <source>
        <dbReference type="EMBL" id="NEN23544.1"/>
    </source>
</evidence>
<keyword evidence="2" id="KW-1185">Reference proteome</keyword>
<dbReference type="AlphaFoldDB" id="A0A7K3WPX9"/>
<dbReference type="InterPro" id="IPR029044">
    <property type="entry name" value="Nucleotide-diphossugar_trans"/>
</dbReference>
<organism evidence="1 2">
    <name type="scientific">Cryomorpha ignava</name>
    <dbReference type="NCBI Taxonomy" id="101383"/>
    <lineage>
        <taxon>Bacteria</taxon>
        <taxon>Pseudomonadati</taxon>
        <taxon>Bacteroidota</taxon>
        <taxon>Flavobacteriia</taxon>
        <taxon>Flavobacteriales</taxon>
        <taxon>Cryomorphaceae</taxon>
        <taxon>Cryomorpha</taxon>
    </lineage>
</organism>
<dbReference type="Pfam" id="PF09837">
    <property type="entry name" value="DUF2064"/>
    <property type="match status" value="1"/>
</dbReference>
<accession>A0A7K3WPX9</accession>
<dbReference type="InterPro" id="IPR018641">
    <property type="entry name" value="Trfase_1_rSAM/seldom-assoc"/>
</dbReference>
<sequence>MSRNNKIALLFFSRNAKEESRKKTWFASANRQGNTAVASALIDQSSDFLKNAGLPVFHFHEGNQRGKNFGERFANAYQDVFDRGYSGVIAIGNDSPEIVNIDLQKVSRDLLSGKTVLGASIRGGTYLIGLTRESFDKSEFQNLPWQSGRLFSALRELIGKDQSPNILETLRDINSLNDLKILLKDCSFQYVFKHLISLLKSHSNRFYRIMNESTPDSFLLTNSRFRGPPTVGLAFA</sequence>
<proteinExistence type="predicted"/>
<dbReference type="Gene3D" id="3.90.550.10">
    <property type="entry name" value="Spore Coat Polysaccharide Biosynthesis Protein SpsA, Chain A"/>
    <property type="match status" value="1"/>
</dbReference>
<dbReference type="SUPFAM" id="SSF53448">
    <property type="entry name" value="Nucleotide-diphospho-sugar transferases"/>
    <property type="match status" value="1"/>
</dbReference>
<dbReference type="RefSeq" id="WP_163284882.1">
    <property type="nucleotide sequence ID" value="NZ_JAAGVY010000012.1"/>
</dbReference>
<dbReference type="Proteomes" id="UP000486602">
    <property type="component" value="Unassembled WGS sequence"/>
</dbReference>
<reference evidence="1 2" key="1">
    <citation type="submission" date="2020-02" db="EMBL/GenBank/DDBJ databases">
        <title>Out from the shadows clarifying the taxonomy of the family Cryomorphaceae and related taxa by utilizing the GTDB taxonomic framework.</title>
        <authorList>
            <person name="Bowman J.P."/>
        </authorList>
    </citation>
    <scope>NUCLEOTIDE SEQUENCE [LARGE SCALE GENOMIC DNA]</scope>
    <source>
        <strain evidence="1 2">QSSC 1-22</strain>
    </source>
</reference>
<dbReference type="PANTHER" id="PTHR36529">
    <property type="entry name" value="SLL1095 PROTEIN"/>
    <property type="match status" value="1"/>
</dbReference>